<dbReference type="GO" id="GO:0052717">
    <property type="term" value="F:tRNA-specific adenosine-34 deaminase activity"/>
    <property type="evidence" value="ECO:0007669"/>
    <property type="project" value="UniProtKB-UniRule"/>
</dbReference>
<reference evidence="11" key="1">
    <citation type="submission" date="2015-07" db="EMBL/GenBank/DDBJ databases">
        <title>Near-Complete Genome Sequence of the Cellulolytic Bacterium Bacteroides (Pseudobacteroides) cellulosolvens ATCC 35603.</title>
        <authorList>
            <person name="Dassa B."/>
            <person name="Utturkar S.M."/>
            <person name="Klingeman D.M."/>
            <person name="Hurt R.A."/>
            <person name="Keller M."/>
            <person name="Xu J."/>
            <person name="Reddy Y.H.K."/>
            <person name="Borovok I."/>
            <person name="Grinberg I.R."/>
            <person name="Lamed R."/>
            <person name="Zhivin O."/>
            <person name="Bayer E.A."/>
            <person name="Brown S.D."/>
        </authorList>
    </citation>
    <scope>NUCLEOTIDE SEQUENCE [LARGE SCALE GENOMIC DNA]</scope>
    <source>
        <strain evidence="11">DSM 2933</strain>
    </source>
</reference>
<dbReference type="InterPro" id="IPR002125">
    <property type="entry name" value="CMP_dCMP_dom"/>
</dbReference>
<dbReference type="PATRIC" id="fig|398512.5.peg.5198"/>
<dbReference type="PANTHER" id="PTHR11079">
    <property type="entry name" value="CYTOSINE DEAMINASE FAMILY MEMBER"/>
    <property type="match status" value="1"/>
</dbReference>
<dbReference type="GO" id="GO:0008270">
    <property type="term" value="F:zinc ion binding"/>
    <property type="evidence" value="ECO:0007669"/>
    <property type="project" value="UniProtKB-UniRule"/>
</dbReference>
<feature type="domain" description="CMP/dCMP-type deaminase" evidence="9">
    <location>
        <begin position="11"/>
        <end position="122"/>
    </location>
</feature>
<organism evidence="10 11">
    <name type="scientific">Pseudobacteroides cellulosolvens ATCC 35603 = DSM 2933</name>
    <dbReference type="NCBI Taxonomy" id="398512"/>
    <lineage>
        <taxon>Bacteria</taxon>
        <taxon>Bacillati</taxon>
        <taxon>Bacillota</taxon>
        <taxon>Clostridia</taxon>
        <taxon>Eubacteriales</taxon>
        <taxon>Oscillospiraceae</taxon>
        <taxon>Pseudobacteroides</taxon>
    </lineage>
</organism>
<evidence type="ECO:0000256" key="8">
    <source>
        <dbReference type="HAMAP-Rule" id="MF_00972"/>
    </source>
</evidence>
<dbReference type="Pfam" id="PF14437">
    <property type="entry name" value="MafB19-deam"/>
    <property type="match status" value="1"/>
</dbReference>
<comment type="cofactor">
    <cofactor evidence="8">
        <name>Zn(2+)</name>
        <dbReference type="ChEBI" id="CHEBI:29105"/>
    </cofactor>
    <text evidence="8">Binds 1 zinc ion per subunit.</text>
</comment>
<comment type="similarity">
    <text evidence="1">Belongs to the cytidine and deoxycytidylate deaminase family. ADAT2 subfamily.</text>
</comment>
<evidence type="ECO:0000313" key="11">
    <source>
        <dbReference type="Proteomes" id="UP000036923"/>
    </source>
</evidence>
<dbReference type="Proteomes" id="UP000036923">
    <property type="component" value="Unassembled WGS sequence"/>
</dbReference>
<protein>
    <recommendedName>
        <fullName evidence="8">tRNA-specific adenosine deaminase</fullName>
        <ecNumber evidence="8">3.5.4.33</ecNumber>
    </recommendedName>
</protein>
<dbReference type="STRING" id="398512.Bccel_4959"/>
<dbReference type="InterPro" id="IPR016193">
    <property type="entry name" value="Cytidine_deaminase-like"/>
</dbReference>
<dbReference type="GO" id="GO:0002100">
    <property type="term" value="P:tRNA wobble adenosine to inosine editing"/>
    <property type="evidence" value="ECO:0007669"/>
    <property type="project" value="UniProtKB-UniRule"/>
</dbReference>
<dbReference type="HAMAP" id="MF_00972">
    <property type="entry name" value="tRNA_aden_deaminase"/>
    <property type="match status" value="1"/>
</dbReference>
<evidence type="ECO:0000256" key="2">
    <source>
        <dbReference type="ARBA" id="ARBA00011738"/>
    </source>
</evidence>
<evidence type="ECO:0000259" key="9">
    <source>
        <dbReference type="PROSITE" id="PS51747"/>
    </source>
</evidence>
<gene>
    <name evidence="8" type="primary">tadA</name>
    <name evidence="10" type="ORF">Bccel_4959</name>
</gene>
<comment type="function">
    <text evidence="8">Catalyzes the deamination of adenosine to inosine at the wobble position 34 of tRNA(Arg2).</text>
</comment>
<evidence type="ECO:0000256" key="5">
    <source>
        <dbReference type="ARBA" id="ARBA00022801"/>
    </source>
</evidence>
<comment type="caution">
    <text evidence="10">The sequence shown here is derived from an EMBL/GenBank/DDBJ whole genome shotgun (WGS) entry which is preliminary data.</text>
</comment>
<feature type="binding site" evidence="8">
    <location>
        <position position="95"/>
    </location>
    <ligand>
        <name>Zn(2+)</name>
        <dbReference type="ChEBI" id="CHEBI:29105"/>
        <note>catalytic</note>
    </ligand>
</feature>
<dbReference type="eggNOG" id="COG0590">
    <property type="taxonomic scope" value="Bacteria"/>
</dbReference>
<dbReference type="RefSeq" id="WP_276326120.1">
    <property type="nucleotide sequence ID" value="NZ_JQKC01000001.1"/>
</dbReference>
<sequence>MKKKDISSEKTIHEKYMNEAYKEGLKAYGKLETPVGAVIVFNGKIIARGHNTREQKQDPTLHAEIIAIKKAAKKLGSWRLIDCDLYVTLEPCPMCAGALIQSRIRNLYYGAKDPKAGAVGSVLDILAIEKFNHKVNVYSGIMENKCSDILKNFFRELRKSKGNNSNNV</sequence>
<dbReference type="Gene3D" id="3.40.140.10">
    <property type="entry name" value="Cytidine Deaminase, domain 2"/>
    <property type="match status" value="1"/>
</dbReference>
<feature type="binding site" evidence="8">
    <location>
        <position position="62"/>
    </location>
    <ligand>
        <name>Zn(2+)</name>
        <dbReference type="ChEBI" id="CHEBI:29105"/>
        <note>catalytic</note>
    </ligand>
</feature>
<dbReference type="InterPro" id="IPR028883">
    <property type="entry name" value="tRNA_aden_deaminase"/>
</dbReference>
<feature type="active site" description="Proton donor" evidence="8">
    <location>
        <position position="64"/>
    </location>
</feature>
<keyword evidence="6 8" id="KW-0862">Zinc</keyword>
<dbReference type="NCBIfam" id="NF008113">
    <property type="entry name" value="PRK10860.1"/>
    <property type="match status" value="1"/>
</dbReference>
<proteinExistence type="inferred from homology"/>
<comment type="subunit">
    <text evidence="2 8">Homodimer.</text>
</comment>
<evidence type="ECO:0000256" key="3">
    <source>
        <dbReference type="ARBA" id="ARBA00022694"/>
    </source>
</evidence>
<dbReference type="CDD" id="cd01285">
    <property type="entry name" value="nucleoside_deaminase"/>
    <property type="match status" value="1"/>
</dbReference>
<dbReference type="InterPro" id="IPR016192">
    <property type="entry name" value="APOBEC/CMP_deaminase_Zn-bd"/>
</dbReference>
<evidence type="ECO:0000256" key="4">
    <source>
        <dbReference type="ARBA" id="ARBA00022723"/>
    </source>
</evidence>
<keyword evidence="3 8" id="KW-0819">tRNA processing</keyword>
<accession>A0A0L6JVM4</accession>
<dbReference type="SUPFAM" id="SSF53927">
    <property type="entry name" value="Cytidine deaminase-like"/>
    <property type="match status" value="1"/>
</dbReference>
<dbReference type="PANTHER" id="PTHR11079:SF202">
    <property type="entry name" value="TRNA-SPECIFIC ADENOSINE DEAMINASE"/>
    <property type="match status" value="1"/>
</dbReference>
<evidence type="ECO:0000313" key="10">
    <source>
        <dbReference type="EMBL" id="KNY29685.1"/>
    </source>
</evidence>
<keyword evidence="11" id="KW-1185">Reference proteome</keyword>
<dbReference type="PROSITE" id="PS00903">
    <property type="entry name" value="CYT_DCMP_DEAMINASES_1"/>
    <property type="match status" value="1"/>
</dbReference>
<comment type="catalytic activity">
    <reaction evidence="7 8">
        <text>adenosine(34) in tRNA + H2O + H(+) = inosine(34) in tRNA + NH4(+)</text>
        <dbReference type="Rhea" id="RHEA:43168"/>
        <dbReference type="Rhea" id="RHEA-COMP:10373"/>
        <dbReference type="Rhea" id="RHEA-COMP:10374"/>
        <dbReference type="ChEBI" id="CHEBI:15377"/>
        <dbReference type="ChEBI" id="CHEBI:15378"/>
        <dbReference type="ChEBI" id="CHEBI:28938"/>
        <dbReference type="ChEBI" id="CHEBI:74411"/>
        <dbReference type="ChEBI" id="CHEBI:82852"/>
        <dbReference type="EC" id="3.5.4.33"/>
    </reaction>
</comment>
<feature type="binding site" evidence="8">
    <location>
        <position position="92"/>
    </location>
    <ligand>
        <name>Zn(2+)</name>
        <dbReference type="ChEBI" id="CHEBI:29105"/>
        <note>catalytic</note>
    </ligand>
</feature>
<dbReference type="PROSITE" id="PS51747">
    <property type="entry name" value="CYT_DCMP_DEAMINASES_2"/>
    <property type="match status" value="1"/>
</dbReference>
<evidence type="ECO:0000256" key="7">
    <source>
        <dbReference type="ARBA" id="ARBA00048045"/>
    </source>
</evidence>
<dbReference type="InterPro" id="IPR058535">
    <property type="entry name" value="MafB19-deam"/>
</dbReference>
<dbReference type="EMBL" id="LGTC01000001">
    <property type="protein sequence ID" value="KNY29685.1"/>
    <property type="molecule type" value="Genomic_DNA"/>
</dbReference>
<name>A0A0L6JVM4_9FIRM</name>
<dbReference type="FunFam" id="3.40.140.10:FF:000005">
    <property type="entry name" value="tRNA-specific adenosine deaminase"/>
    <property type="match status" value="1"/>
</dbReference>
<keyword evidence="4 8" id="KW-0479">Metal-binding</keyword>
<evidence type="ECO:0000256" key="1">
    <source>
        <dbReference type="ARBA" id="ARBA00010669"/>
    </source>
</evidence>
<dbReference type="AlphaFoldDB" id="A0A0L6JVM4"/>
<keyword evidence="5 8" id="KW-0378">Hydrolase</keyword>
<evidence type="ECO:0000256" key="6">
    <source>
        <dbReference type="ARBA" id="ARBA00022833"/>
    </source>
</evidence>
<dbReference type="EC" id="3.5.4.33" evidence="8"/>